<gene>
    <name evidence="1" type="ORF">PIB30_036807</name>
</gene>
<sequence>MKSKTDSVFFHVTEYNNLDLHNLLITKKLFAKIDLPSQKLILSPTENSVCYEGIVFPGDTFFVEPPYS</sequence>
<reference evidence="1 2" key="1">
    <citation type="journal article" date="2023" name="Plants (Basel)">
        <title>Bridging the Gap: Combining Genomics and Transcriptomics Approaches to Understand Stylosanthes scabra, an Orphan Legume from the Brazilian Caatinga.</title>
        <authorList>
            <person name="Ferreira-Neto J.R.C."/>
            <person name="da Silva M.D."/>
            <person name="Binneck E."/>
            <person name="de Melo N.F."/>
            <person name="da Silva R.H."/>
            <person name="de Melo A.L.T.M."/>
            <person name="Pandolfi V."/>
            <person name="Bustamante F.O."/>
            <person name="Brasileiro-Vidal A.C."/>
            <person name="Benko-Iseppon A.M."/>
        </authorList>
    </citation>
    <scope>NUCLEOTIDE SEQUENCE [LARGE SCALE GENOMIC DNA]</scope>
    <source>
        <tissue evidence="1">Leaves</tissue>
    </source>
</reference>
<keyword evidence="2" id="KW-1185">Reference proteome</keyword>
<comment type="caution">
    <text evidence="1">The sequence shown here is derived from an EMBL/GenBank/DDBJ whole genome shotgun (WGS) entry which is preliminary data.</text>
</comment>
<evidence type="ECO:0000313" key="1">
    <source>
        <dbReference type="EMBL" id="MED6219557.1"/>
    </source>
</evidence>
<proteinExistence type="predicted"/>
<dbReference type="Proteomes" id="UP001341840">
    <property type="component" value="Unassembled WGS sequence"/>
</dbReference>
<evidence type="ECO:0000313" key="2">
    <source>
        <dbReference type="Proteomes" id="UP001341840"/>
    </source>
</evidence>
<organism evidence="1 2">
    <name type="scientific">Stylosanthes scabra</name>
    <dbReference type="NCBI Taxonomy" id="79078"/>
    <lineage>
        <taxon>Eukaryota</taxon>
        <taxon>Viridiplantae</taxon>
        <taxon>Streptophyta</taxon>
        <taxon>Embryophyta</taxon>
        <taxon>Tracheophyta</taxon>
        <taxon>Spermatophyta</taxon>
        <taxon>Magnoliopsida</taxon>
        <taxon>eudicotyledons</taxon>
        <taxon>Gunneridae</taxon>
        <taxon>Pentapetalae</taxon>
        <taxon>rosids</taxon>
        <taxon>fabids</taxon>
        <taxon>Fabales</taxon>
        <taxon>Fabaceae</taxon>
        <taxon>Papilionoideae</taxon>
        <taxon>50 kb inversion clade</taxon>
        <taxon>dalbergioids sensu lato</taxon>
        <taxon>Dalbergieae</taxon>
        <taxon>Pterocarpus clade</taxon>
        <taxon>Stylosanthes</taxon>
    </lineage>
</organism>
<name>A0ABU6ZAE2_9FABA</name>
<dbReference type="EMBL" id="JASCZI010272042">
    <property type="protein sequence ID" value="MED6219557.1"/>
    <property type="molecule type" value="Genomic_DNA"/>
</dbReference>
<protein>
    <submittedName>
        <fullName evidence="1">Uncharacterized protein</fullName>
    </submittedName>
</protein>
<accession>A0ABU6ZAE2</accession>